<evidence type="ECO:0000259" key="7">
    <source>
        <dbReference type="PROSITE" id="PS50850"/>
    </source>
</evidence>
<feature type="transmembrane region" description="Helical" evidence="6">
    <location>
        <begin position="38"/>
        <end position="56"/>
    </location>
</feature>
<proteinExistence type="predicted"/>
<dbReference type="GO" id="GO:0022857">
    <property type="term" value="F:transmembrane transporter activity"/>
    <property type="evidence" value="ECO:0007669"/>
    <property type="project" value="InterPro"/>
</dbReference>
<dbReference type="EMBL" id="QJJR01000003">
    <property type="protein sequence ID" value="PXW92117.1"/>
    <property type="molecule type" value="Genomic_DNA"/>
</dbReference>
<reference evidence="8 9" key="1">
    <citation type="submission" date="2018-05" db="EMBL/GenBank/DDBJ databases">
        <title>Genomic Encyclopedia of Type Strains, Phase IV (KMG-IV): sequencing the most valuable type-strain genomes for metagenomic binning, comparative biology and taxonomic classification.</title>
        <authorList>
            <person name="Goeker M."/>
        </authorList>
    </citation>
    <scope>NUCLEOTIDE SEQUENCE [LARGE SCALE GENOMIC DNA]</scope>
    <source>
        <strain evidence="8 9">DSM 22440</strain>
    </source>
</reference>
<dbReference type="AlphaFoldDB" id="A0A2V3WI51"/>
<dbReference type="GO" id="GO:0005886">
    <property type="term" value="C:plasma membrane"/>
    <property type="evidence" value="ECO:0007669"/>
    <property type="project" value="UniProtKB-SubCell"/>
</dbReference>
<dbReference type="PANTHER" id="PTHR11360">
    <property type="entry name" value="MONOCARBOXYLATE TRANSPORTER"/>
    <property type="match status" value="1"/>
</dbReference>
<feature type="transmembrane region" description="Helical" evidence="6">
    <location>
        <begin position="328"/>
        <end position="346"/>
    </location>
</feature>
<feature type="transmembrane region" description="Helical" evidence="6">
    <location>
        <begin position="170"/>
        <end position="193"/>
    </location>
</feature>
<comment type="subcellular location">
    <subcellularLocation>
        <location evidence="1">Cell membrane</location>
        <topology evidence="1">Multi-pass membrane protein</topology>
    </subcellularLocation>
</comment>
<keyword evidence="4 6" id="KW-1133">Transmembrane helix</keyword>
<dbReference type="CDD" id="cd17355">
    <property type="entry name" value="MFS_YcxA_like"/>
    <property type="match status" value="1"/>
</dbReference>
<keyword evidence="3 6" id="KW-0812">Transmembrane</keyword>
<dbReference type="InterPro" id="IPR011701">
    <property type="entry name" value="MFS"/>
</dbReference>
<accession>A0A2V3WI51</accession>
<dbReference type="Pfam" id="PF07690">
    <property type="entry name" value="MFS_1"/>
    <property type="match status" value="1"/>
</dbReference>
<dbReference type="Gene3D" id="1.20.1250.20">
    <property type="entry name" value="MFS general substrate transporter like domains"/>
    <property type="match status" value="2"/>
</dbReference>
<evidence type="ECO:0000256" key="1">
    <source>
        <dbReference type="ARBA" id="ARBA00004651"/>
    </source>
</evidence>
<dbReference type="SUPFAM" id="SSF103473">
    <property type="entry name" value="MFS general substrate transporter"/>
    <property type="match status" value="1"/>
</dbReference>
<feature type="transmembrane region" description="Helical" evidence="6">
    <location>
        <begin position="298"/>
        <end position="321"/>
    </location>
</feature>
<feature type="transmembrane region" description="Helical" evidence="6">
    <location>
        <begin position="84"/>
        <end position="103"/>
    </location>
</feature>
<feature type="transmembrane region" description="Helical" evidence="6">
    <location>
        <begin position="199"/>
        <end position="220"/>
    </location>
</feature>
<dbReference type="InterPro" id="IPR036259">
    <property type="entry name" value="MFS_trans_sf"/>
</dbReference>
<keyword evidence="9" id="KW-1185">Reference proteome</keyword>
<evidence type="ECO:0000256" key="6">
    <source>
        <dbReference type="SAM" id="Phobius"/>
    </source>
</evidence>
<evidence type="ECO:0000313" key="8">
    <source>
        <dbReference type="EMBL" id="PXW92117.1"/>
    </source>
</evidence>
<evidence type="ECO:0000256" key="3">
    <source>
        <dbReference type="ARBA" id="ARBA00022692"/>
    </source>
</evidence>
<dbReference type="InterPro" id="IPR020846">
    <property type="entry name" value="MFS_dom"/>
</dbReference>
<dbReference type="Proteomes" id="UP000247922">
    <property type="component" value="Unassembled WGS sequence"/>
</dbReference>
<dbReference type="PROSITE" id="PS50850">
    <property type="entry name" value="MFS"/>
    <property type="match status" value="1"/>
</dbReference>
<evidence type="ECO:0000256" key="5">
    <source>
        <dbReference type="ARBA" id="ARBA00023136"/>
    </source>
</evidence>
<feature type="domain" description="Major facilitator superfamily (MFS) profile" evidence="7">
    <location>
        <begin position="44"/>
        <end position="442"/>
    </location>
</feature>
<feature type="transmembrane region" description="Helical" evidence="6">
    <location>
        <begin position="352"/>
        <end position="371"/>
    </location>
</feature>
<dbReference type="InterPro" id="IPR050327">
    <property type="entry name" value="Proton-linked_MCT"/>
</dbReference>
<comment type="caution">
    <text evidence="8">The sequence shown here is derived from an EMBL/GenBank/DDBJ whole genome shotgun (WGS) entry which is preliminary data.</text>
</comment>
<feature type="transmembrane region" description="Helical" evidence="6">
    <location>
        <begin position="110"/>
        <end position="128"/>
    </location>
</feature>
<feature type="transmembrane region" description="Helical" evidence="6">
    <location>
        <begin position="416"/>
        <end position="437"/>
    </location>
</feature>
<keyword evidence="5 6" id="KW-0472">Membrane</keyword>
<dbReference type="PANTHER" id="PTHR11360:SF308">
    <property type="entry name" value="BLL3089 PROTEIN"/>
    <property type="match status" value="1"/>
</dbReference>
<keyword evidence="2" id="KW-0813">Transport</keyword>
<name>A0A2V3WI51_9BACI</name>
<feature type="transmembrane region" description="Helical" evidence="6">
    <location>
        <begin position="134"/>
        <end position="158"/>
    </location>
</feature>
<evidence type="ECO:0000313" key="9">
    <source>
        <dbReference type="Proteomes" id="UP000247922"/>
    </source>
</evidence>
<evidence type="ECO:0000256" key="2">
    <source>
        <dbReference type="ARBA" id="ARBA00022448"/>
    </source>
</evidence>
<protein>
    <submittedName>
        <fullName evidence="8">Sugar phosphate permease</fullName>
    </submittedName>
</protein>
<organism evidence="8 9">
    <name type="scientific">Streptohalobacillus salinus</name>
    <dbReference type="NCBI Taxonomy" id="621096"/>
    <lineage>
        <taxon>Bacteria</taxon>
        <taxon>Bacillati</taxon>
        <taxon>Bacillota</taxon>
        <taxon>Bacilli</taxon>
        <taxon>Bacillales</taxon>
        <taxon>Bacillaceae</taxon>
        <taxon>Streptohalobacillus</taxon>
    </lineage>
</organism>
<evidence type="ECO:0000256" key="4">
    <source>
        <dbReference type="ARBA" id="ARBA00022989"/>
    </source>
</evidence>
<sequence length="446" mass="49167">MISGILDISDSNRLHIRVLEREKQGNGGGTSLVKKQKIYYGWIMVIVAAIGVFFSGPGQTYSNSTFIDYLIADFGWSRTEVSSIYSMATFFAGLIMIVVGRFIDRFGQRLMMVGVGVLFAIALFYNSLVTTLPMLFLGFFLIRLLGQGSMSLIPTTLVAQWFVKKRGVAFSLMSLGGFISSAMFPIINIWLIQSYSWQVAWRFWGVMLLVVFVPIAFFFVRNRPEDIGLVPDGHAEGPKLNLKASMEIAEVDWTLKEAMHTRTFWFVLFCVGVPAMVNTGITFHITSIFGSQGLSVQMAATILSMMAFVGIPMSFLSGLILDKIKTNVALMIIFGLEVILLLLLTVMTTNVLAILFGFLWGVAGGIERISLKAIWPNYFGRRYIGSINGVSSTVMVLGSSLGPLPFGAGFDVFGSYQPILLGMIVFPVIAFILSVLAKKPEKTINV</sequence>
<gene>
    <name evidence="8" type="ORF">DES38_103133</name>
</gene>
<feature type="transmembrane region" description="Helical" evidence="6">
    <location>
        <begin position="264"/>
        <end position="286"/>
    </location>
</feature>
<feature type="transmembrane region" description="Helical" evidence="6">
    <location>
        <begin position="383"/>
        <end position="404"/>
    </location>
</feature>